<feature type="compositionally biased region" description="Polar residues" evidence="1">
    <location>
        <begin position="359"/>
        <end position="376"/>
    </location>
</feature>
<dbReference type="EMBL" id="UZAH01025328">
    <property type="protein sequence ID" value="VDO61593.1"/>
    <property type="molecule type" value="Genomic_DNA"/>
</dbReference>
<dbReference type="WBParaSite" id="HPBE_0000454701-mRNA-1">
    <property type="protein sequence ID" value="HPBE_0000454701-mRNA-1"/>
    <property type="gene ID" value="HPBE_0000454701"/>
</dbReference>
<name>A0A183FE05_HELPZ</name>
<reference evidence="2 3" key="1">
    <citation type="submission" date="2018-11" db="EMBL/GenBank/DDBJ databases">
        <authorList>
            <consortium name="Pathogen Informatics"/>
        </authorList>
    </citation>
    <scope>NUCLEOTIDE SEQUENCE [LARGE SCALE GENOMIC DNA]</scope>
</reference>
<accession>A0A3P7YA16</accession>
<organism evidence="3 4">
    <name type="scientific">Heligmosomoides polygyrus</name>
    <name type="common">Parasitic roundworm</name>
    <dbReference type="NCBI Taxonomy" id="6339"/>
    <lineage>
        <taxon>Eukaryota</taxon>
        <taxon>Metazoa</taxon>
        <taxon>Ecdysozoa</taxon>
        <taxon>Nematoda</taxon>
        <taxon>Chromadorea</taxon>
        <taxon>Rhabditida</taxon>
        <taxon>Rhabditina</taxon>
        <taxon>Rhabditomorpha</taxon>
        <taxon>Strongyloidea</taxon>
        <taxon>Heligmosomidae</taxon>
        <taxon>Heligmosomoides</taxon>
    </lineage>
</organism>
<dbReference type="PANTHER" id="PTHR46238:SF8">
    <property type="entry name" value="ENDONUCLEASE_EXONUCLEASE_PHOSPHATASE DOMAIN-CONTAINING PROTEIN"/>
    <property type="match status" value="1"/>
</dbReference>
<keyword evidence="3" id="KW-1185">Reference proteome</keyword>
<feature type="region of interest" description="Disordered" evidence="1">
    <location>
        <begin position="586"/>
        <end position="635"/>
    </location>
</feature>
<dbReference type="AlphaFoldDB" id="A0A183FE05"/>
<dbReference type="OrthoDB" id="407509at2759"/>
<dbReference type="Proteomes" id="UP000050761">
    <property type="component" value="Unassembled WGS sequence"/>
</dbReference>
<evidence type="ECO:0000313" key="3">
    <source>
        <dbReference type="Proteomes" id="UP000050761"/>
    </source>
</evidence>
<gene>
    <name evidence="2" type="ORF">HPBE_LOCUS4548</name>
</gene>
<feature type="compositionally biased region" description="Polar residues" evidence="1">
    <location>
        <begin position="593"/>
        <end position="614"/>
    </location>
</feature>
<feature type="region of interest" description="Disordered" evidence="1">
    <location>
        <begin position="263"/>
        <end position="287"/>
    </location>
</feature>
<dbReference type="PANTHER" id="PTHR46238">
    <property type="entry name" value="REVERSE TRANSCRIPTASE DOMAIN-CONTAINING PROTEIN"/>
    <property type="match status" value="1"/>
</dbReference>
<evidence type="ECO:0000256" key="1">
    <source>
        <dbReference type="SAM" id="MobiDB-lite"/>
    </source>
</evidence>
<evidence type="ECO:0000313" key="2">
    <source>
        <dbReference type="EMBL" id="VDO61593.1"/>
    </source>
</evidence>
<feature type="compositionally biased region" description="Polar residues" evidence="1">
    <location>
        <begin position="428"/>
        <end position="445"/>
    </location>
</feature>
<protein>
    <submittedName>
        <fullName evidence="4">Apple domain-containing protein</fullName>
    </submittedName>
</protein>
<evidence type="ECO:0000313" key="4">
    <source>
        <dbReference type="WBParaSite" id="HPBE_0000454701-mRNA-1"/>
    </source>
</evidence>
<reference evidence="4" key="2">
    <citation type="submission" date="2019-09" db="UniProtKB">
        <authorList>
            <consortium name="WormBaseParasite"/>
        </authorList>
    </citation>
    <scope>IDENTIFICATION</scope>
</reference>
<sequence>MLRWACGWTLRDRVRNEDVRAVVKTDPIQLKMREQRLRWFGHILRRPEDHPTRLALDFDAPGKRPRGAPRKRWKEVIKRDLAEVGATADDALDSAAYKVVKLLLKAMSSAFLNTVKVVFFWLACSAELAPPQEDDNNFFKSPVDECGTNTFEWSTKCYIPSTDWAQKFRQNEGEAMKGCKDACITKDVTDLMKKNAMKFSMQKCYVRCPCLDLDFCDNAAFANVACPADMASEDPGTCSTSNKQPARAASAYLPKSSSEMATTEESILSSYAQHSTSNMPSSEVPGRDTDVITSQSSGLLTSAGLGAAWQLASNVRTTSSDPLTSKGLEHSVKFSLKVYFGSTTRYTGKEKQTKERSTVTETTLYSMESSETLSPQTSTIVSTTVSSNDLEYFEASRITDTSAVSRSSSTTATATSVFTVPNTVYDSYSPSTTSQPVSMSTSVEPTLSKRESTTLKFFPSTFSNERIEESSSSTSDFKEIASAVTPSESTSTAYTVSTLEGSQSSKLTLRTSSEQASAISESFAKVVQSSSTEATTGGEHSSTTAPMLPSTAEAAADESENGTLPFFQNFTTFEAMSAISSGTMTTAEYERTPSATASLRPQDDAQTTETSPPGKTSVPESHDATTTWHPKRLTPVPAFGHFTSIASTEEHAKTSPAAKVTPTATRPSQPSTTRLPTLTDQSDTVETTSEEGADPTTLGQHAQLTTATIQTSADATTSTSNVWIVTNENTIWEQPSSSSSSDPSPCPPQYHEGPSNCYRFTPPSANTYRKVSRFQLSLLTSRA</sequence>
<feature type="region of interest" description="Disordered" evidence="1">
    <location>
        <begin position="351"/>
        <end position="378"/>
    </location>
</feature>
<accession>A0A183FE05</accession>
<proteinExistence type="predicted"/>
<feature type="region of interest" description="Disordered" evidence="1">
    <location>
        <begin position="649"/>
        <end position="700"/>
    </location>
</feature>
<feature type="region of interest" description="Disordered" evidence="1">
    <location>
        <begin position="428"/>
        <end position="449"/>
    </location>
</feature>
<feature type="compositionally biased region" description="Polar residues" evidence="1">
    <location>
        <begin position="662"/>
        <end position="687"/>
    </location>
</feature>
<feature type="region of interest" description="Disordered" evidence="1">
    <location>
        <begin position="733"/>
        <end position="764"/>
    </location>
</feature>
<feature type="compositionally biased region" description="Polar residues" evidence="1">
    <location>
        <begin position="263"/>
        <end position="281"/>
    </location>
</feature>